<dbReference type="Gene3D" id="1.25.40.10">
    <property type="entry name" value="Tetratricopeptide repeat domain"/>
    <property type="match status" value="1"/>
</dbReference>
<dbReference type="InterPro" id="IPR011990">
    <property type="entry name" value="TPR-like_helical_dom_sf"/>
</dbReference>
<dbReference type="RefSeq" id="WP_343807545.1">
    <property type="nucleotide sequence ID" value="NZ_BAAAET010000004.1"/>
</dbReference>
<accession>A0ABN1I955</accession>
<keyword evidence="2" id="KW-1185">Reference proteome</keyword>
<reference evidence="1 2" key="1">
    <citation type="journal article" date="2019" name="Int. J. Syst. Evol. Microbiol.">
        <title>The Global Catalogue of Microorganisms (GCM) 10K type strain sequencing project: providing services to taxonomists for standard genome sequencing and annotation.</title>
        <authorList>
            <consortium name="The Broad Institute Genomics Platform"/>
            <consortium name="The Broad Institute Genome Sequencing Center for Infectious Disease"/>
            <person name="Wu L."/>
            <person name="Ma J."/>
        </authorList>
    </citation>
    <scope>NUCLEOTIDE SEQUENCE [LARGE SCALE GENOMIC DNA]</scope>
    <source>
        <strain evidence="1 2">JCM 15134</strain>
    </source>
</reference>
<organism evidence="1 2">
    <name type="scientific">Marinobacterium maritimum</name>
    <dbReference type="NCBI Taxonomy" id="500162"/>
    <lineage>
        <taxon>Bacteria</taxon>
        <taxon>Pseudomonadati</taxon>
        <taxon>Pseudomonadota</taxon>
        <taxon>Gammaproteobacteria</taxon>
        <taxon>Oceanospirillales</taxon>
        <taxon>Oceanospirillaceae</taxon>
        <taxon>Marinobacterium</taxon>
    </lineage>
</organism>
<name>A0ABN1I955_9GAMM</name>
<dbReference type="InterPro" id="IPR010323">
    <property type="entry name" value="DUF924"/>
</dbReference>
<evidence type="ECO:0000313" key="1">
    <source>
        <dbReference type="EMBL" id="GAA0698795.1"/>
    </source>
</evidence>
<comment type="caution">
    <text evidence="1">The sequence shown here is derived from an EMBL/GenBank/DDBJ whole genome shotgun (WGS) entry which is preliminary data.</text>
</comment>
<dbReference type="Proteomes" id="UP001499915">
    <property type="component" value="Unassembled WGS sequence"/>
</dbReference>
<gene>
    <name evidence="1" type="ORF">GCM10009104_29220</name>
</gene>
<sequence length="178" mass="21032">MSQRVIDFWFNELEPRQWWIKDDLLDQQISERFLSLHEQARRCELFGWRQSAAGTLAEILLLDQFSRHIYRDRAMAFAQDPQALVLAQYAIEREVDKSLSTAQRSFLYLPFMHSESPVIQQESVRLYTELGDQSSLDFAHRHKDIIDRFGRYPHRNEILGRVSTPEELSFLRQPGSGF</sequence>
<proteinExistence type="predicted"/>
<dbReference type="Pfam" id="PF06041">
    <property type="entry name" value="DUF924"/>
    <property type="match status" value="1"/>
</dbReference>
<dbReference type="SUPFAM" id="SSF48452">
    <property type="entry name" value="TPR-like"/>
    <property type="match status" value="1"/>
</dbReference>
<dbReference type="Gene3D" id="1.20.58.320">
    <property type="entry name" value="TPR-like"/>
    <property type="match status" value="1"/>
</dbReference>
<protein>
    <submittedName>
        <fullName evidence="1">DUF924 family protein</fullName>
    </submittedName>
</protein>
<dbReference type="EMBL" id="BAAAET010000004">
    <property type="protein sequence ID" value="GAA0698795.1"/>
    <property type="molecule type" value="Genomic_DNA"/>
</dbReference>
<evidence type="ECO:0000313" key="2">
    <source>
        <dbReference type="Proteomes" id="UP001499915"/>
    </source>
</evidence>